<evidence type="ECO:0000313" key="3">
    <source>
        <dbReference type="Proteomes" id="UP001177670"/>
    </source>
</evidence>
<dbReference type="EMBL" id="JAHYIQ010000004">
    <property type="protein sequence ID" value="KAK1132891.1"/>
    <property type="molecule type" value="Genomic_DNA"/>
</dbReference>
<proteinExistence type="predicted"/>
<feature type="non-terminal residue" evidence="2">
    <location>
        <position position="81"/>
    </location>
</feature>
<organism evidence="2 3">
    <name type="scientific">Melipona bicolor</name>
    <dbReference type="NCBI Taxonomy" id="60889"/>
    <lineage>
        <taxon>Eukaryota</taxon>
        <taxon>Metazoa</taxon>
        <taxon>Ecdysozoa</taxon>
        <taxon>Arthropoda</taxon>
        <taxon>Hexapoda</taxon>
        <taxon>Insecta</taxon>
        <taxon>Pterygota</taxon>
        <taxon>Neoptera</taxon>
        <taxon>Endopterygota</taxon>
        <taxon>Hymenoptera</taxon>
        <taxon>Apocrita</taxon>
        <taxon>Aculeata</taxon>
        <taxon>Apoidea</taxon>
        <taxon>Anthophila</taxon>
        <taxon>Apidae</taxon>
        <taxon>Melipona</taxon>
    </lineage>
</organism>
<sequence length="81" mass="8477">MLVRDRTALSSGRPSMKTAPALFRNPGDGGFLPVSPVARATALEPLFRSSADPGSAVIFLAARAARRANLALGQSEIFPNP</sequence>
<accession>A0AA40G9D7</accession>
<protein>
    <submittedName>
        <fullName evidence="2">Uncharacterized protein</fullName>
    </submittedName>
</protein>
<comment type="caution">
    <text evidence="2">The sequence shown here is derived from an EMBL/GenBank/DDBJ whole genome shotgun (WGS) entry which is preliminary data.</text>
</comment>
<evidence type="ECO:0000313" key="2">
    <source>
        <dbReference type="EMBL" id="KAK1132891.1"/>
    </source>
</evidence>
<gene>
    <name evidence="2" type="ORF">K0M31_014259</name>
</gene>
<name>A0AA40G9D7_9HYME</name>
<keyword evidence="3" id="KW-1185">Reference proteome</keyword>
<dbReference type="AlphaFoldDB" id="A0AA40G9D7"/>
<feature type="region of interest" description="Disordered" evidence="1">
    <location>
        <begin position="1"/>
        <end position="22"/>
    </location>
</feature>
<evidence type="ECO:0000256" key="1">
    <source>
        <dbReference type="SAM" id="MobiDB-lite"/>
    </source>
</evidence>
<dbReference type="Proteomes" id="UP001177670">
    <property type="component" value="Unassembled WGS sequence"/>
</dbReference>
<reference evidence="2" key="1">
    <citation type="submission" date="2021-10" db="EMBL/GenBank/DDBJ databases">
        <title>Melipona bicolor Genome sequencing and assembly.</title>
        <authorList>
            <person name="Araujo N.S."/>
            <person name="Arias M.C."/>
        </authorList>
    </citation>
    <scope>NUCLEOTIDE SEQUENCE</scope>
    <source>
        <strain evidence="2">USP_2M_L1-L4_2017</strain>
        <tissue evidence="2">Whole body</tissue>
    </source>
</reference>